<evidence type="ECO:0000256" key="8">
    <source>
        <dbReference type="ARBA" id="ARBA00023125"/>
    </source>
</evidence>
<dbReference type="CDD" id="cd03363">
    <property type="entry name" value="TOPRIM_TopoIA_TopoI"/>
    <property type="match status" value="1"/>
</dbReference>
<dbReference type="InterPro" id="IPR006171">
    <property type="entry name" value="TOPRIM_dom"/>
</dbReference>
<dbReference type="SMART" id="SM00436">
    <property type="entry name" value="TOP1Bc"/>
    <property type="match status" value="1"/>
</dbReference>
<feature type="site" description="Interaction with DNA" evidence="10">
    <location>
        <position position="139"/>
    </location>
</feature>
<dbReference type="InterPro" id="IPR005733">
    <property type="entry name" value="TopoI_bac-type"/>
</dbReference>
<evidence type="ECO:0000256" key="2">
    <source>
        <dbReference type="ARBA" id="ARBA00009446"/>
    </source>
</evidence>
<dbReference type="PANTHER" id="PTHR42785:SF1">
    <property type="entry name" value="DNA TOPOISOMERASE"/>
    <property type="match status" value="1"/>
</dbReference>
<dbReference type="RefSeq" id="WP_307065609.1">
    <property type="nucleotide sequence ID" value="NZ_JAUSUP010000001.1"/>
</dbReference>
<keyword evidence="3" id="KW-0479">Metal-binding</keyword>
<keyword evidence="14" id="KW-1185">Reference proteome</keyword>
<dbReference type="InterPro" id="IPR034149">
    <property type="entry name" value="TOPRIM_TopoI"/>
</dbReference>
<dbReference type="InterPro" id="IPR023405">
    <property type="entry name" value="Topo_IA_core_domain"/>
</dbReference>
<evidence type="ECO:0000256" key="7">
    <source>
        <dbReference type="ARBA" id="ARBA00023029"/>
    </source>
</evidence>
<dbReference type="InterPro" id="IPR013497">
    <property type="entry name" value="Topo_IA_cen"/>
</dbReference>
<evidence type="ECO:0000256" key="6">
    <source>
        <dbReference type="ARBA" id="ARBA00022842"/>
    </source>
</evidence>
<dbReference type="SUPFAM" id="SSF56712">
    <property type="entry name" value="Prokaryotic type I DNA topoisomerase"/>
    <property type="match status" value="1"/>
</dbReference>
<dbReference type="InterPro" id="IPR003602">
    <property type="entry name" value="Topo_IA_DNA-bd_dom"/>
</dbReference>
<dbReference type="GO" id="GO:0003917">
    <property type="term" value="F:DNA topoisomerase type I (single strand cut, ATP-independent) activity"/>
    <property type="evidence" value="ECO:0007669"/>
    <property type="project" value="UniProtKB-EC"/>
</dbReference>
<dbReference type="NCBIfam" id="TIGR01051">
    <property type="entry name" value="topA_bact"/>
    <property type="match status" value="1"/>
</dbReference>
<comment type="function">
    <text evidence="10">Releases the supercoiling and torsional tension of DNA, which is introduced during the DNA replication and transcription, by transiently cleaving and rejoining one strand of the DNA duplex. Introduces a single-strand break via transesterification at a target site in duplex DNA. The scissile phosphodiester is attacked by the catalytic tyrosine of the enzyme, resulting in the formation of a DNA-(5'-phosphotyrosyl)-enzyme intermediate and the expulsion of a 3'-OH DNA strand. The free DNA strand then undergoes passage around the unbroken strand, thus removing DNA supercoils. Finally, in the religation step, the DNA 3'-OH attacks the covalent intermediate to expel the active-site tyrosine and restore the DNA phosphodiester backbone.</text>
</comment>
<evidence type="ECO:0000313" key="13">
    <source>
        <dbReference type="EMBL" id="MDQ0350610.1"/>
    </source>
</evidence>
<comment type="catalytic activity">
    <reaction evidence="1 10">
        <text>ATP-independent breakage of single-stranded DNA, followed by passage and rejoining.</text>
        <dbReference type="EC" id="5.6.2.1"/>
    </reaction>
</comment>
<protein>
    <recommendedName>
        <fullName evidence="10">DNA topoisomerase 1</fullName>
        <ecNumber evidence="10">5.6.2.1</ecNumber>
    </recommendedName>
    <alternativeName>
        <fullName evidence="10">DNA topoisomerase I</fullName>
    </alternativeName>
</protein>
<evidence type="ECO:0000256" key="5">
    <source>
        <dbReference type="ARBA" id="ARBA00022833"/>
    </source>
</evidence>
<dbReference type="Pfam" id="PF01396">
    <property type="entry name" value="Zn_ribbon_Top1"/>
    <property type="match status" value="3"/>
</dbReference>
<keyword evidence="5" id="KW-0862">Zinc</keyword>
<evidence type="ECO:0000256" key="9">
    <source>
        <dbReference type="ARBA" id="ARBA00023235"/>
    </source>
</evidence>
<dbReference type="SMART" id="SM00493">
    <property type="entry name" value="TOPRIM"/>
    <property type="match status" value="1"/>
</dbReference>
<dbReference type="PRINTS" id="PR00417">
    <property type="entry name" value="PRTPISMRASEI"/>
</dbReference>
<dbReference type="Gene3D" id="3.40.50.140">
    <property type="match status" value="1"/>
</dbReference>
<organism evidence="13 14">
    <name type="scientific">Alkalibacillus filiformis</name>
    <dbReference type="NCBI Taxonomy" id="200990"/>
    <lineage>
        <taxon>Bacteria</taxon>
        <taxon>Bacillati</taxon>
        <taxon>Bacillota</taxon>
        <taxon>Bacilli</taxon>
        <taxon>Bacillales</taxon>
        <taxon>Bacillaceae</taxon>
        <taxon>Alkalibacillus</taxon>
    </lineage>
</organism>
<keyword evidence="4" id="KW-0863">Zinc-finger</keyword>
<dbReference type="PROSITE" id="PS50880">
    <property type="entry name" value="TOPRIM"/>
    <property type="match status" value="1"/>
</dbReference>
<proteinExistence type="inferred from homology"/>
<evidence type="ECO:0000256" key="4">
    <source>
        <dbReference type="ARBA" id="ARBA00022771"/>
    </source>
</evidence>
<dbReference type="InterPro" id="IPR003601">
    <property type="entry name" value="Topo_IA_2"/>
</dbReference>
<evidence type="ECO:0000256" key="3">
    <source>
        <dbReference type="ARBA" id="ARBA00022723"/>
    </source>
</evidence>
<dbReference type="CDD" id="cd00186">
    <property type="entry name" value="TOP1Ac"/>
    <property type="match status" value="1"/>
</dbReference>
<keyword evidence="9 10" id="KW-0413">Isomerase</keyword>
<feature type="domain" description="Topo IA-type catalytic" evidence="12">
    <location>
        <begin position="129"/>
        <end position="559"/>
    </location>
</feature>
<evidence type="ECO:0000259" key="11">
    <source>
        <dbReference type="PROSITE" id="PS50880"/>
    </source>
</evidence>
<dbReference type="EC" id="5.6.2.1" evidence="10"/>
<dbReference type="Pfam" id="PF01751">
    <property type="entry name" value="Toprim"/>
    <property type="match status" value="1"/>
</dbReference>
<dbReference type="InterPro" id="IPR013824">
    <property type="entry name" value="Topo_IA_cen_sub1"/>
</dbReference>
<sequence>MSDYLVIVESPAKAKTIERYLGKKYKVKASMGHVIDLPKSQMGVDVENNFEPRYITIRGKGPVLNDLKKSAKKAKKVYLAADPDREGEAIAWHLAHSLGIEEGAKCRVVFNEITKDAIKESFKEPREVDMKLVNAQQARRVLDRLVGYNISPLLWKKVKKGLSAGRVQSVAVKLIIDRENEIKNFIPEEYWSITGAFTHKRKNFEAKFYGTDGDKVELKNEQDVQKVLDRLEGDEFTVEKVNKRERKRNPAAPFTTSSLQQEAFRKLNFRAKKTMMVAQQLYEGIDLGGKDGTTGLITYMRTDSTRISDTAKGEATDLIKAKFGEDHLGKKQGKAKKDERSQDAHEAIRPTVIHKDPKTIKPKLSNDQYKLYKLIWDRFIASQMAPAVLDTVTAHLMNQGVEFRATGSQIKFKGFMELYIEGSDDQKKDEQKVLPPLEEGEKVKAKDITPNQHFTQPPPRYTEARLVRTLEEKGIGRPSTYAPTLDTIQRRGYVALDNKRFVPTELGTIVIELLEQYFPEIINVKFTVDMENNLDGVEEGGQQWRNIIDNFYKDFQKRLDKAEEEIEKIEVKDEPAGEDCEKCGHEMVYKMGRYGKFLACSNFPDCRNTKPILKEIGVKCPSCKDGNVVERKSKKKRTFYGCDQYPECEFVSWDKPIERPCPKCSSLLVEKKQKKGVQVKCTECDYAESVQQ</sequence>
<feature type="site" description="Interaction with DNA" evidence="10">
    <location>
        <position position="140"/>
    </location>
</feature>
<dbReference type="Proteomes" id="UP001236723">
    <property type="component" value="Unassembled WGS sequence"/>
</dbReference>
<dbReference type="SMART" id="SM00437">
    <property type="entry name" value="TOP1Ac"/>
    <property type="match status" value="1"/>
</dbReference>
<dbReference type="InterPro" id="IPR013825">
    <property type="entry name" value="Topo_IA_cen_sub2"/>
</dbReference>
<feature type="active site" description="O-(5'-phospho-DNA)-tyrosine intermediate" evidence="10">
    <location>
        <position position="299"/>
    </location>
</feature>
<evidence type="ECO:0000313" key="14">
    <source>
        <dbReference type="Proteomes" id="UP001236723"/>
    </source>
</evidence>
<evidence type="ECO:0000259" key="12">
    <source>
        <dbReference type="PROSITE" id="PS52039"/>
    </source>
</evidence>
<feature type="site" description="Interaction with DNA" evidence="10">
    <location>
        <position position="33"/>
    </location>
</feature>
<dbReference type="Gene3D" id="1.10.460.10">
    <property type="entry name" value="Topoisomerase I, domain 2"/>
    <property type="match status" value="1"/>
</dbReference>
<feature type="region of interest" description="Interaction with DNA" evidence="10">
    <location>
        <begin position="163"/>
        <end position="168"/>
    </location>
</feature>
<name>A0ABU0DQ96_9BACI</name>
<dbReference type="InterPro" id="IPR013498">
    <property type="entry name" value="Topo_IA_Znf"/>
</dbReference>
<dbReference type="Pfam" id="PF01131">
    <property type="entry name" value="Topoisom_bac"/>
    <property type="match status" value="1"/>
</dbReference>
<accession>A0ABU0DQ96</accession>
<keyword evidence="8 10" id="KW-0238">DNA-binding</keyword>
<reference evidence="13 14" key="1">
    <citation type="submission" date="2023-07" db="EMBL/GenBank/DDBJ databases">
        <title>Genomic Encyclopedia of Type Strains, Phase IV (KMG-IV): sequencing the most valuable type-strain genomes for metagenomic binning, comparative biology and taxonomic classification.</title>
        <authorList>
            <person name="Goeker M."/>
        </authorList>
    </citation>
    <scope>NUCLEOTIDE SEQUENCE [LARGE SCALE GENOMIC DNA]</scope>
    <source>
        <strain evidence="13 14">DSM 15448</strain>
    </source>
</reference>
<evidence type="ECO:0000256" key="1">
    <source>
        <dbReference type="ARBA" id="ARBA00000213"/>
    </source>
</evidence>
<feature type="site" description="Interaction with DNA" evidence="10">
    <location>
        <position position="491"/>
    </location>
</feature>
<keyword evidence="6" id="KW-0460">Magnesium</keyword>
<keyword evidence="7 10" id="KW-0799">Topoisomerase</keyword>
<dbReference type="EMBL" id="JAUSUP010000001">
    <property type="protein sequence ID" value="MDQ0350610.1"/>
    <property type="molecule type" value="Genomic_DNA"/>
</dbReference>
<dbReference type="HAMAP" id="MF_00952">
    <property type="entry name" value="Topoisom_1_prok"/>
    <property type="match status" value="1"/>
</dbReference>
<dbReference type="InterPro" id="IPR028612">
    <property type="entry name" value="Topoisom_1_IA"/>
</dbReference>
<dbReference type="SUPFAM" id="SSF57783">
    <property type="entry name" value="Zinc beta-ribbon"/>
    <property type="match status" value="1"/>
</dbReference>
<evidence type="ECO:0000256" key="10">
    <source>
        <dbReference type="HAMAP-Rule" id="MF_00952"/>
    </source>
</evidence>
<dbReference type="InterPro" id="IPR013826">
    <property type="entry name" value="Topo_IA_cen_sub3"/>
</dbReference>
<feature type="site" description="Interaction with DNA" evidence="10">
    <location>
        <position position="301"/>
    </location>
</feature>
<dbReference type="PROSITE" id="PS52039">
    <property type="entry name" value="TOPO_IA_2"/>
    <property type="match status" value="1"/>
</dbReference>
<feature type="site" description="Interaction with DNA" evidence="10">
    <location>
        <position position="155"/>
    </location>
</feature>
<feature type="site" description="Interaction with DNA" evidence="10">
    <location>
        <position position="143"/>
    </location>
</feature>
<dbReference type="PANTHER" id="PTHR42785">
    <property type="entry name" value="DNA TOPOISOMERASE, TYPE IA, CORE"/>
    <property type="match status" value="1"/>
</dbReference>
<dbReference type="Gene3D" id="3.30.65.10">
    <property type="entry name" value="Bacterial Topoisomerase I, domain 1"/>
    <property type="match status" value="2"/>
</dbReference>
<dbReference type="Gene3D" id="2.70.20.10">
    <property type="entry name" value="Topoisomerase I, domain 3"/>
    <property type="match status" value="1"/>
</dbReference>
<gene>
    <name evidence="10" type="primary">topA</name>
    <name evidence="13" type="ORF">J2R98_000413</name>
</gene>
<feature type="domain" description="Toprim" evidence="11">
    <location>
        <begin position="3"/>
        <end position="121"/>
    </location>
</feature>
<comment type="subunit">
    <text evidence="10">Monomer.</text>
</comment>
<comment type="caution">
    <text evidence="13">The sequence shown here is derived from an EMBL/GenBank/DDBJ whole genome shotgun (WGS) entry which is preliminary data.</text>
</comment>
<dbReference type="Gene3D" id="1.10.290.10">
    <property type="entry name" value="Topoisomerase I, domain 4"/>
    <property type="match status" value="1"/>
</dbReference>
<comment type="similarity">
    <text evidence="2 10">Belongs to the type IA topoisomerase family.</text>
</comment>
<dbReference type="InterPro" id="IPR000380">
    <property type="entry name" value="Topo_IA"/>
</dbReference>
<feature type="site" description="Interaction with DNA" evidence="10">
    <location>
        <position position="148"/>
    </location>
</feature>